<accession>G7SHD9</accession>
<dbReference type="PATRIC" id="fig|1004952.3.peg.1390"/>
<sequence>MILIVFKIGTEFKKSPDGLRISEISTIPTIIANKEFHAEETIEDDEWFYIVLDEQHQNMMYEFQQCFENSVSINAISEVDLSGVNLIFYQFENGSIAFQKIMPSKRIVHKSILKWSMSERRVKYKAIENGIEIRDELDAYFDGNNRLYFRNFSRIRNIFTGIDDYFRIATDQEITIFREEAIVSVNSSFLDFGISNLKMLAILLDDEDIVLSSEIFKSKLLTTYTSYSEYSNLDFQVINGQFIINTNKQLKSFLKLALGRLYENPITGNQMEASASKKLR</sequence>
<gene>
    <name evidence="1" type="ORF">SSUD12_1429</name>
</gene>
<proteinExistence type="predicted"/>
<dbReference type="Proteomes" id="UP000008845">
    <property type="component" value="Chromosome"/>
</dbReference>
<evidence type="ECO:0000313" key="2">
    <source>
        <dbReference type="Proteomes" id="UP000008845"/>
    </source>
</evidence>
<dbReference type="KEGG" id="ssk:SSUD12_1429"/>
<reference evidence="1 2" key="1">
    <citation type="journal article" date="2011" name="BMC Genomics">
        <title>Comparative Genomic Analysis of Streptococcus suis reveals significant genomic diversity among different serotypes.</title>
        <authorList>
            <person name="Zhang A."/>
            <person name="Yang M."/>
            <person name="Hu P."/>
            <person name="Wu J."/>
            <person name="Chen B."/>
            <person name="Hua Y."/>
            <person name="Yu J."/>
            <person name="Chen H."/>
            <person name="Xiao J."/>
            <person name="Jin M."/>
        </authorList>
    </citation>
    <scope>NUCLEOTIDE SEQUENCE [LARGE SCALE GENOMIC DNA]</scope>
    <source>
        <strain evidence="1">D12</strain>
    </source>
</reference>
<dbReference type="AlphaFoldDB" id="G7SHD9"/>
<dbReference type="HOGENOM" id="CLU_993189_0_0_9"/>
<organism evidence="1 2">
    <name type="scientific">Streptococcus suis D12</name>
    <dbReference type="NCBI Taxonomy" id="1004952"/>
    <lineage>
        <taxon>Bacteria</taxon>
        <taxon>Bacillati</taxon>
        <taxon>Bacillota</taxon>
        <taxon>Bacilli</taxon>
        <taxon>Lactobacillales</taxon>
        <taxon>Streptococcaceae</taxon>
        <taxon>Streptococcus</taxon>
    </lineage>
</organism>
<name>G7SHD9_STRSU</name>
<dbReference type="EMBL" id="CP002644">
    <property type="protein sequence ID" value="AER19709.1"/>
    <property type="molecule type" value="Genomic_DNA"/>
</dbReference>
<evidence type="ECO:0008006" key="3">
    <source>
        <dbReference type="Google" id="ProtNLM"/>
    </source>
</evidence>
<protein>
    <recommendedName>
        <fullName evidence="3">DUF4868 domain-containing protein</fullName>
    </recommendedName>
</protein>
<evidence type="ECO:0000313" key="1">
    <source>
        <dbReference type="EMBL" id="AER19709.1"/>
    </source>
</evidence>
<dbReference type="RefSeq" id="WP_014638306.1">
    <property type="nucleotide sequence ID" value="NC_017621.1"/>
</dbReference>